<sequence length="184" mass="20147">MEAHRRRSVGAGGAERPPVLGVDIGGVVIHRTADDHDTSFFGETPMLTPAVPGVFDALAGLARGAFRDRVYLVSKAKPATADRTRRWLDLHGFTERTGITGDRLHFVPERADKAPVCERLGITHFVDDRIDVLRHLGNVPYRYLFTGGGGTEDPRAIPDWARQAATWAELAAELRRSVRAARGG</sequence>
<accession>A0ABV9SF02</accession>
<protein>
    <recommendedName>
        <fullName evidence="3">Nucleotidase</fullName>
    </recommendedName>
</protein>
<name>A0ABV9SF02_9ACTN</name>
<comment type="caution">
    <text evidence="1">The sequence shown here is derived from an EMBL/GenBank/DDBJ whole genome shotgun (WGS) entry which is preliminary data.</text>
</comment>
<proteinExistence type="predicted"/>
<gene>
    <name evidence="1" type="ORF">ACFPCZ_00300</name>
</gene>
<dbReference type="RefSeq" id="WP_344142535.1">
    <property type="nucleotide sequence ID" value="NZ_BAAAQI010000005.1"/>
</dbReference>
<organism evidence="1 2">
    <name type="scientific">Streptomonospora arabica</name>
    <dbReference type="NCBI Taxonomy" id="412417"/>
    <lineage>
        <taxon>Bacteria</taxon>
        <taxon>Bacillati</taxon>
        <taxon>Actinomycetota</taxon>
        <taxon>Actinomycetes</taxon>
        <taxon>Streptosporangiales</taxon>
        <taxon>Nocardiopsidaceae</taxon>
        <taxon>Streptomonospora</taxon>
    </lineage>
</organism>
<keyword evidence="2" id="KW-1185">Reference proteome</keyword>
<evidence type="ECO:0000313" key="2">
    <source>
        <dbReference type="Proteomes" id="UP001595858"/>
    </source>
</evidence>
<reference evidence="2" key="1">
    <citation type="journal article" date="2019" name="Int. J. Syst. Evol. Microbiol.">
        <title>The Global Catalogue of Microorganisms (GCM) 10K type strain sequencing project: providing services to taxonomists for standard genome sequencing and annotation.</title>
        <authorList>
            <consortium name="The Broad Institute Genomics Platform"/>
            <consortium name="The Broad Institute Genome Sequencing Center for Infectious Disease"/>
            <person name="Wu L."/>
            <person name="Ma J."/>
        </authorList>
    </citation>
    <scope>NUCLEOTIDE SEQUENCE [LARGE SCALE GENOMIC DNA]</scope>
    <source>
        <strain evidence="2">CGMCC 4.7304</strain>
    </source>
</reference>
<dbReference type="EMBL" id="JBHSIY010000001">
    <property type="protein sequence ID" value="MFC4865055.1"/>
    <property type="molecule type" value="Genomic_DNA"/>
</dbReference>
<evidence type="ECO:0000313" key="1">
    <source>
        <dbReference type="EMBL" id="MFC4865055.1"/>
    </source>
</evidence>
<evidence type="ECO:0008006" key="3">
    <source>
        <dbReference type="Google" id="ProtNLM"/>
    </source>
</evidence>
<dbReference type="Proteomes" id="UP001595858">
    <property type="component" value="Unassembled WGS sequence"/>
</dbReference>